<dbReference type="AlphaFoldDB" id="A0AAE2SBT0"/>
<reference evidence="4" key="1">
    <citation type="submission" date="2021-01" db="EMBL/GenBank/DDBJ databases">
        <title>Modified the classification status of verrucomicrobia.</title>
        <authorList>
            <person name="Feng X."/>
        </authorList>
    </citation>
    <scope>NUCLEOTIDE SEQUENCE</scope>
    <source>
        <strain evidence="4">5K15</strain>
    </source>
</reference>
<keyword evidence="2" id="KW-0862">Zinc</keyword>
<evidence type="ECO:0000256" key="2">
    <source>
        <dbReference type="RuleBase" id="RU364000"/>
    </source>
</evidence>
<feature type="domain" description="Enoyl reductase (ER)" evidence="3">
    <location>
        <begin position="14"/>
        <end position="332"/>
    </location>
</feature>
<dbReference type="SMART" id="SM00829">
    <property type="entry name" value="PKS_ER"/>
    <property type="match status" value="1"/>
</dbReference>
<protein>
    <recommendedName>
        <fullName evidence="2">Zinc-type alcohol dehydrogenase-like protein</fullName>
    </recommendedName>
</protein>
<dbReference type="InterPro" id="IPR002364">
    <property type="entry name" value="Quin_OxRdtase/zeta-crystal_CS"/>
</dbReference>
<dbReference type="InterPro" id="IPR013154">
    <property type="entry name" value="ADH-like_N"/>
</dbReference>
<comment type="caution">
    <text evidence="4">The sequence shown here is derived from an EMBL/GenBank/DDBJ whole genome shotgun (WGS) entry which is preliminary data.</text>
</comment>
<evidence type="ECO:0000313" key="4">
    <source>
        <dbReference type="EMBL" id="MBK1855331.1"/>
    </source>
</evidence>
<keyword evidence="5" id="KW-1185">Reference proteome</keyword>
<dbReference type="InterPro" id="IPR011032">
    <property type="entry name" value="GroES-like_sf"/>
</dbReference>
<gene>
    <name evidence="4" type="ORF">JIN83_10200</name>
</gene>
<comment type="similarity">
    <text evidence="1 2">Belongs to the zinc-containing alcohol dehydrogenase family. Quinone oxidoreductase subfamily.</text>
</comment>
<name>A0AAE2SBT0_9BACT</name>
<dbReference type="InterPro" id="IPR036291">
    <property type="entry name" value="NAD(P)-bd_dom_sf"/>
</dbReference>
<dbReference type="SUPFAM" id="SSF51735">
    <property type="entry name" value="NAD(P)-binding Rossmann-fold domains"/>
    <property type="match status" value="1"/>
</dbReference>
<evidence type="ECO:0000259" key="3">
    <source>
        <dbReference type="SMART" id="SM00829"/>
    </source>
</evidence>
<dbReference type="SUPFAM" id="SSF50129">
    <property type="entry name" value="GroES-like"/>
    <property type="match status" value="1"/>
</dbReference>
<dbReference type="Gene3D" id="3.90.180.10">
    <property type="entry name" value="Medium-chain alcohol dehydrogenases, catalytic domain"/>
    <property type="match status" value="1"/>
</dbReference>
<evidence type="ECO:0000313" key="5">
    <source>
        <dbReference type="Proteomes" id="UP000634206"/>
    </source>
</evidence>
<dbReference type="PANTHER" id="PTHR43482">
    <property type="entry name" value="PROTEIN AST1-RELATED"/>
    <property type="match status" value="1"/>
</dbReference>
<keyword evidence="2" id="KW-0479">Metal-binding</keyword>
<dbReference type="InterPro" id="IPR014182">
    <property type="entry name" value="ADH_Zn_typ-1"/>
</dbReference>
<keyword evidence="2" id="KW-0560">Oxidoreductase</keyword>
<dbReference type="EMBL" id="JAENIG010000006">
    <property type="protein sequence ID" value="MBK1855331.1"/>
    <property type="molecule type" value="Genomic_DNA"/>
</dbReference>
<dbReference type="Pfam" id="PF08240">
    <property type="entry name" value="ADH_N"/>
    <property type="match status" value="1"/>
</dbReference>
<dbReference type="GO" id="GO:0008270">
    <property type="term" value="F:zinc ion binding"/>
    <property type="evidence" value="ECO:0007669"/>
    <property type="project" value="InterPro"/>
</dbReference>
<accession>A0AAE2SBT0</accession>
<dbReference type="InterPro" id="IPR052585">
    <property type="entry name" value="Lipid_raft_assoc_Zn_ADH"/>
</dbReference>
<dbReference type="NCBIfam" id="TIGR02817">
    <property type="entry name" value="adh_fam_1"/>
    <property type="match status" value="1"/>
</dbReference>
<dbReference type="Pfam" id="PF00107">
    <property type="entry name" value="ADH_zinc_N"/>
    <property type="match status" value="1"/>
</dbReference>
<organism evidence="4 5">
    <name type="scientific">Oceaniferula flava</name>
    <dbReference type="NCBI Taxonomy" id="2800421"/>
    <lineage>
        <taxon>Bacteria</taxon>
        <taxon>Pseudomonadati</taxon>
        <taxon>Verrucomicrobiota</taxon>
        <taxon>Verrucomicrobiia</taxon>
        <taxon>Verrucomicrobiales</taxon>
        <taxon>Verrucomicrobiaceae</taxon>
        <taxon>Oceaniferula</taxon>
    </lineage>
</organism>
<dbReference type="PANTHER" id="PTHR43482:SF1">
    <property type="entry name" value="PROTEIN AST1-RELATED"/>
    <property type="match status" value="1"/>
</dbReference>
<dbReference type="GO" id="GO:0016491">
    <property type="term" value="F:oxidoreductase activity"/>
    <property type="evidence" value="ECO:0007669"/>
    <property type="project" value="UniProtKB-KW"/>
</dbReference>
<dbReference type="InterPro" id="IPR020843">
    <property type="entry name" value="ER"/>
</dbReference>
<dbReference type="RefSeq" id="WP_309489944.1">
    <property type="nucleotide sequence ID" value="NZ_JAENIG010000006.1"/>
</dbReference>
<dbReference type="Proteomes" id="UP000634206">
    <property type="component" value="Unassembled WGS sequence"/>
</dbReference>
<evidence type="ECO:0000256" key="1">
    <source>
        <dbReference type="ARBA" id="ARBA00010371"/>
    </source>
</evidence>
<sequence>MKAIQFIRNSSAAGSAIDVEIETPTPTGHDLLVQVEAVGLNPVDYKVRPAEGDDPKILGFDAAGVVVSGGEDTSLFQPGDRVYYAGDVTRPGSNAEYQLVDERIVGKRPTSLDAATSAALPLTALTAWESLFHRLGIDVDTPEKNAGQTLLIIGGAGGVGSITIQLAKLAGLTVVATASREESASWCRKLGADHIINHHEDMPAQLKELGLGMVNYIANYNDIDAVWDAMGEMIAPQGGIVLITGNEQALDLTGPFKVKSVSICWEFMFTRSMFSTPDMIEQHHILNRVTELVDAGQLIATANDQLSPIQAENILEGHRRMEAKSAIGKLTVSGWD</sequence>
<dbReference type="PROSITE" id="PS01162">
    <property type="entry name" value="QOR_ZETA_CRYSTAL"/>
    <property type="match status" value="1"/>
</dbReference>
<proteinExistence type="inferred from homology"/>
<dbReference type="InterPro" id="IPR013149">
    <property type="entry name" value="ADH-like_C"/>
</dbReference>
<dbReference type="Gene3D" id="3.40.50.720">
    <property type="entry name" value="NAD(P)-binding Rossmann-like Domain"/>
    <property type="match status" value="1"/>
</dbReference>
<dbReference type="CDD" id="cd08252">
    <property type="entry name" value="AL_MDR"/>
    <property type="match status" value="1"/>
</dbReference>